<dbReference type="SUPFAM" id="SSF54680">
    <property type="entry name" value="Pyrimidine nucleoside phosphorylase C-terminal domain"/>
    <property type="match status" value="1"/>
</dbReference>
<accession>A0A8J7CWT1</accession>
<evidence type="ECO:0000256" key="1">
    <source>
        <dbReference type="ARBA" id="ARBA00006915"/>
    </source>
</evidence>
<proteinExistence type="inferred from homology"/>
<dbReference type="GO" id="GO:0006213">
    <property type="term" value="P:pyrimidine nucleoside metabolic process"/>
    <property type="evidence" value="ECO:0007669"/>
    <property type="project" value="InterPro"/>
</dbReference>
<dbReference type="GO" id="GO:0006206">
    <property type="term" value="P:pyrimidine nucleobase metabolic process"/>
    <property type="evidence" value="ECO:0007669"/>
    <property type="project" value="InterPro"/>
</dbReference>
<dbReference type="InterPro" id="IPR017872">
    <property type="entry name" value="Pyrmidine_PPase_CS"/>
</dbReference>
<dbReference type="GO" id="GO:0009032">
    <property type="term" value="F:thymidine phosphorylase activity"/>
    <property type="evidence" value="ECO:0007669"/>
    <property type="project" value="UniProtKB-EC"/>
</dbReference>
<dbReference type="Gene3D" id="3.40.1030.10">
    <property type="entry name" value="Nucleoside phosphorylase/phosphoribosyltransferase catalytic domain"/>
    <property type="match status" value="1"/>
</dbReference>
<dbReference type="InterPro" id="IPR036320">
    <property type="entry name" value="Glycosyl_Trfase_fam3_N_dom_sf"/>
</dbReference>
<dbReference type="InterPro" id="IPR018090">
    <property type="entry name" value="Pyrmidine_PPas_bac/euk"/>
</dbReference>
<dbReference type="InterPro" id="IPR035902">
    <property type="entry name" value="Nuc_phospho_transferase"/>
</dbReference>
<dbReference type="Pfam" id="PF02885">
    <property type="entry name" value="Glycos_trans_3N"/>
    <property type="match status" value="1"/>
</dbReference>
<comment type="caution">
    <text evidence="8">The sequence shown here is derived from an EMBL/GenBank/DDBJ whole genome shotgun (WGS) entry which is preliminary data.</text>
</comment>
<dbReference type="Proteomes" id="UP000609121">
    <property type="component" value="Unassembled WGS sequence"/>
</dbReference>
<dbReference type="PIRSF" id="PIRSF000478">
    <property type="entry name" value="TP_PyNP"/>
    <property type="match status" value="1"/>
</dbReference>
<dbReference type="SUPFAM" id="SSF47648">
    <property type="entry name" value="Nucleoside phosphorylase/phosphoribosyltransferase N-terminal domain"/>
    <property type="match status" value="1"/>
</dbReference>
<dbReference type="InterPro" id="IPR000312">
    <property type="entry name" value="Glycosyl_Trfase_fam3"/>
</dbReference>
<dbReference type="Gene3D" id="1.20.970.10">
    <property type="entry name" value="Transferase, Pyrimidine Nucleoside Phosphorylase, Chain C"/>
    <property type="match status" value="1"/>
</dbReference>
<comment type="catalytic activity">
    <reaction evidence="6">
        <text>thymidine + phosphate = 2-deoxy-alpha-D-ribose 1-phosphate + thymine</text>
        <dbReference type="Rhea" id="RHEA:16037"/>
        <dbReference type="ChEBI" id="CHEBI:17748"/>
        <dbReference type="ChEBI" id="CHEBI:17821"/>
        <dbReference type="ChEBI" id="CHEBI:43474"/>
        <dbReference type="ChEBI" id="CHEBI:57259"/>
        <dbReference type="EC" id="2.4.2.4"/>
    </reaction>
</comment>
<dbReference type="InterPro" id="IPR013102">
    <property type="entry name" value="PYNP_C"/>
</dbReference>
<dbReference type="EMBL" id="JACVXA010000061">
    <property type="protein sequence ID" value="MBE3639869.1"/>
    <property type="molecule type" value="Genomic_DNA"/>
</dbReference>
<feature type="domain" description="Pyrimidine nucleoside phosphorylase C-terminal" evidence="7">
    <location>
        <begin position="347"/>
        <end position="421"/>
    </location>
</feature>
<evidence type="ECO:0000313" key="8">
    <source>
        <dbReference type="EMBL" id="MBE3639869.1"/>
    </source>
</evidence>
<evidence type="ECO:0000256" key="4">
    <source>
        <dbReference type="ARBA" id="ARBA00022676"/>
    </source>
</evidence>
<sequence>MEPRALLNRLRQGLPLSETDLRGFAQGLATGEVSDAQGAAFAMAVCRGGLSDAETAALTRAMRDSGEVLHWDLPGPVLDKHSTGGIGDAVSLVLAPVLAAMGCYVPMLSGRGLGHTGGTLDKLETFRGVRTEIDTPRLKRIIGRIGCAIVAASPGIAPADRKLYALRDHTSTVESRALIVASILSKKLAAGAEALILDVKGGSGAFMRSREEAEELARALVAVAQAAGCPTRAIITDMNQPVCPAVGNAVELAEVHRVLTDPKPEQRLCRMVLALAGELTALAGVHASPEEGGRAALDVLSSGRAADKFAHMVAELGGPIDVLDGAFGDYLPKAPVQRAVFADMPGNVTAIDGLALGELVVRLGGGRRHPGDAVDHSVGLSQVASIGERVDQGRPLAIVHAADNAGAAEAARVLRRAMSIGEEAILPPLIHGRIDA</sequence>
<dbReference type="InterPro" id="IPR036566">
    <property type="entry name" value="PYNP-like_C_sf"/>
</dbReference>
<dbReference type="PANTHER" id="PTHR10515">
    <property type="entry name" value="THYMIDINE PHOSPHORYLASE"/>
    <property type="match status" value="1"/>
</dbReference>
<dbReference type="Pfam" id="PF07831">
    <property type="entry name" value="PYNP_C"/>
    <property type="match status" value="1"/>
</dbReference>
<dbReference type="GO" id="GO:0005829">
    <property type="term" value="C:cytosol"/>
    <property type="evidence" value="ECO:0007669"/>
    <property type="project" value="TreeGrafter"/>
</dbReference>
<dbReference type="InterPro" id="IPR017459">
    <property type="entry name" value="Glycosyl_Trfase_fam3_N_dom"/>
</dbReference>
<keyword evidence="5 8" id="KW-0808">Transferase</keyword>
<dbReference type="GO" id="GO:0004645">
    <property type="term" value="F:1,4-alpha-oligoglucan phosphorylase activity"/>
    <property type="evidence" value="ECO:0007669"/>
    <property type="project" value="InterPro"/>
</dbReference>
<dbReference type="NCBIfam" id="NF004490">
    <property type="entry name" value="PRK05820.1"/>
    <property type="match status" value="1"/>
</dbReference>
<dbReference type="PANTHER" id="PTHR10515:SF0">
    <property type="entry name" value="THYMIDINE PHOSPHORYLASE"/>
    <property type="match status" value="1"/>
</dbReference>
<evidence type="ECO:0000313" key="9">
    <source>
        <dbReference type="Proteomes" id="UP000609121"/>
    </source>
</evidence>
<keyword evidence="4 8" id="KW-0328">Glycosyltransferase</keyword>
<keyword evidence="9" id="KW-1185">Reference proteome</keyword>
<evidence type="ECO:0000259" key="7">
    <source>
        <dbReference type="SMART" id="SM00941"/>
    </source>
</evidence>
<dbReference type="SUPFAM" id="SSF52418">
    <property type="entry name" value="Nucleoside phosphorylase/phosphoribosyltransferase catalytic domain"/>
    <property type="match status" value="1"/>
</dbReference>
<evidence type="ECO:0000256" key="3">
    <source>
        <dbReference type="ARBA" id="ARBA00011892"/>
    </source>
</evidence>
<reference evidence="8" key="1">
    <citation type="submission" date="2020-09" db="EMBL/GenBank/DDBJ databases">
        <title>A novel bacterium of genus Mangrovicoccus, isolated from South China Sea.</title>
        <authorList>
            <person name="Huang H."/>
            <person name="Mo K."/>
            <person name="Hu Y."/>
        </authorList>
    </citation>
    <scope>NUCLEOTIDE SEQUENCE</scope>
    <source>
        <strain evidence="8">HB182678</strain>
    </source>
</reference>
<dbReference type="EC" id="2.4.2.4" evidence="3"/>
<dbReference type="AlphaFoldDB" id="A0A8J7CWT1"/>
<name>A0A8J7CWT1_9RHOB</name>
<evidence type="ECO:0000256" key="6">
    <source>
        <dbReference type="ARBA" id="ARBA00048550"/>
    </source>
</evidence>
<dbReference type="Gene3D" id="3.90.1170.30">
    <property type="entry name" value="Pyrimidine nucleoside phosphorylase-like, C-terminal domain"/>
    <property type="match status" value="1"/>
</dbReference>
<gene>
    <name evidence="8" type="ORF">ICN82_16830</name>
</gene>
<dbReference type="NCBIfam" id="TIGR02644">
    <property type="entry name" value="Y_phosphoryl"/>
    <property type="match status" value="1"/>
</dbReference>
<dbReference type="PROSITE" id="PS00647">
    <property type="entry name" value="THYMID_PHOSPHORYLASE"/>
    <property type="match status" value="1"/>
</dbReference>
<dbReference type="SMART" id="SM00941">
    <property type="entry name" value="PYNP_C"/>
    <property type="match status" value="1"/>
</dbReference>
<dbReference type="Pfam" id="PF00591">
    <property type="entry name" value="Glycos_transf_3"/>
    <property type="match status" value="1"/>
</dbReference>
<protein>
    <recommendedName>
        <fullName evidence="3">thymidine phosphorylase</fullName>
        <ecNumber evidence="3">2.4.2.4</ecNumber>
    </recommendedName>
</protein>
<dbReference type="InterPro" id="IPR000053">
    <property type="entry name" value="Thymidine/pyrmidine_PPase"/>
</dbReference>
<organism evidence="8 9">
    <name type="scientific">Mangrovicoccus algicola</name>
    <dbReference type="NCBI Taxonomy" id="2771008"/>
    <lineage>
        <taxon>Bacteria</taxon>
        <taxon>Pseudomonadati</taxon>
        <taxon>Pseudomonadota</taxon>
        <taxon>Alphaproteobacteria</taxon>
        <taxon>Rhodobacterales</taxon>
        <taxon>Paracoccaceae</taxon>
        <taxon>Mangrovicoccus</taxon>
    </lineage>
</organism>
<evidence type="ECO:0000256" key="2">
    <source>
        <dbReference type="ARBA" id="ARBA00011738"/>
    </source>
</evidence>
<comment type="subunit">
    <text evidence="2">Homodimer.</text>
</comment>
<comment type="similarity">
    <text evidence="1">Belongs to the thymidine/pyrimidine-nucleoside phosphorylase family.</text>
</comment>
<dbReference type="FunFam" id="3.40.1030.10:FF:000003">
    <property type="entry name" value="Pyrimidine-nucleoside phosphorylase"/>
    <property type="match status" value="1"/>
</dbReference>
<evidence type="ECO:0000256" key="5">
    <source>
        <dbReference type="ARBA" id="ARBA00022679"/>
    </source>
</evidence>
<dbReference type="RefSeq" id="WP_193185040.1">
    <property type="nucleotide sequence ID" value="NZ_JACVXA010000061.1"/>
</dbReference>